<proteinExistence type="predicted"/>
<evidence type="ECO:0000313" key="4">
    <source>
        <dbReference type="Proteomes" id="UP000001396"/>
    </source>
</evidence>
<dbReference type="Gene3D" id="2.60.120.260">
    <property type="entry name" value="Galactose-binding domain-like"/>
    <property type="match status" value="1"/>
</dbReference>
<dbReference type="GO" id="GO:0030247">
    <property type="term" value="F:polysaccharide binding"/>
    <property type="evidence" value="ECO:0007669"/>
    <property type="project" value="TreeGrafter"/>
</dbReference>
<dbReference type="GO" id="GO:0070492">
    <property type="term" value="F:oligosaccharide binding"/>
    <property type="evidence" value="ECO:0007669"/>
    <property type="project" value="TreeGrafter"/>
</dbReference>
<dbReference type="GeneID" id="31356071"/>
<name>D3AWR0_HETP5</name>
<dbReference type="AlphaFoldDB" id="D3AWR0"/>
<dbReference type="InParanoid" id="D3AWR0"/>
<dbReference type="InterPro" id="IPR008979">
    <property type="entry name" value="Galactose-bd-like_sf"/>
</dbReference>
<dbReference type="InterPro" id="IPR052487">
    <property type="entry name" value="Galactose-binding_lectin"/>
</dbReference>
<dbReference type="PANTHER" id="PTHR46938">
    <property type="entry name" value="DISCOIDIN-1 SUBUNIT A-RELATED-RELATED"/>
    <property type="match status" value="1"/>
</dbReference>
<feature type="domain" description="F5/8 type C" evidence="2">
    <location>
        <begin position="17"/>
        <end position="162"/>
    </location>
</feature>
<dbReference type="GO" id="GO:0009986">
    <property type="term" value="C:cell surface"/>
    <property type="evidence" value="ECO:0007669"/>
    <property type="project" value="TreeGrafter"/>
</dbReference>
<dbReference type="PANTHER" id="PTHR46938:SF4">
    <property type="entry name" value="H-TYPE LECTIN DOMAIN-CONTAINING PROTEIN"/>
    <property type="match status" value="1"/>
</dbReference>
<dbReference type="GO" id="GO:0046871">
    <property type="term" value="F:N-acetylgalactosamine binding"/>
    <property type="evidence" value="ECO:0007669"/>
    <property type="project" value="TreeGrafter"/>
</dbReference>
<dbReference type="GO" id="GO:0098636">
    <property type="term" value="C:protein complex involved in cell adhesion"/>
    <property type="evidence" value="ECO:0007669"/>
    <property type="project" value="TreeGrafter"/>
</dbReference>
<reference evidence="3 4" key="1">
    <citation type="journal article" date="2011" name="Genome Res.">
        <title>Phylogeny-wide analysis of social amoeba genomes highlights ancient origins for complex intercellular communication.</title>
        <authorList>
            <person name="Heidel A.J."/>
            <person name="Lawal H.M."/>
            <person name="Felder M."/>
            <person name="Schilde C."/>
            <person name="Helps N.R."/>
            <person name="Tunggal B."/>
            <person name="Rivero F."/>
            <person name="John U."/>
            <person name="Schleicher M."/>
            <person name="Eichinger L."/>
            <person name="Platzer M."/>
            <person name="Noegel A.A."/>
            <person name="Schaap P."/>
            <person name="Gloeckner G."/>
        </authorList>
    </citation>
    <scope>NUCLEOTIDE SEQUENCE [LARGE SCALE GENOMIC DNA]</scope>
    <source>
        <strain evidence="4">ATCC 26659 / Pp 5 / PN500</strain>
    </source>
</reference>
<evidence type="ECO:0000259" key="2">
    <source>
        <dbReference type="PROSITE" id="PS50022"/>
    </source>
</evidence>
<dbReference type="InterPro" id="IPR000421">
    <property type="entry name" value="FA58C"/>
</dbReference>
<dbReference type="GO" id="GO:0098609">
    <property type="term" value="P:cell-cell adhesion"/>
    <property type="evidence" value="ECO:0007669"/>
    <property type="project" value="TreeGrafter"/>
</dbReference>
<protein>
    <recommendedName>
        <fullName evidence="2">F5/8 type C domain-containing protein</fullName>
    </recommendedName>
</protein>
<keyword evidence="4" id="KW-1185">Reference proteome</keyword>
<dbReference type="Pfam" id="PF00754">
    <property type="entry name" value="F5_F8_type_C"/>
    <property type="match status" value="1"/>
</dbReference>
<organism evidence="3 4">
    <name type="scientific">Heterostelium pallidum (strain ATCC 26659 / Pp 5 / PN500)</name>
    <name type="common">Cellular slime mold</name>
    <name type="synonym">Polysphondylium pallidum</name>
    <dbReference type="NCBI Taxonomy" id="670386"/>
    <lineage>
        <taxon>Eukaryota</taxon>
        <taxon>Amoebozoa</taxon>
        <taxon>Evosea</taxon>
        <taxon>Eumycetozoa</taxon>
        <taxon>Dictyostelia</taxon>
        <taxon>Acytosteliales</taxon>
        <taxon>Acytosteliaceae</taxon>
        <taxon>Heterostelium</taxon>
    </lineage>
</organism>
<evidence type="ECO:0000256" key="1">
    <source>
        <dbReference type="SAM" id="SignalP"/>
    </source>
</evidence>
<dbReference type="OMA" id="YLIMSST"/>
<dbReference type="PROSITE" id="PS50022">
    <property type="entry name" value="FA58C_3"/>
    <property type="match status" value="1"/>
</dbReference>
<dbReference type="RefSeq" id="XP_020438837.1">
    <property type="nucleotide sequence ID" value="XM_020571563.1"/>
</dbReference>
<accession>D3AWR0</accession>
<evidence type="ECO:0000313" key="3">
    <source>
        <dbReference type="EMBL" id="EFA86733.1"/>
    </source>
</evidence>
<dbReference type="EMBL" id="ADBJ01000002">
    <property type="protein sequence ID" value="EFA86733.1"/>
    <property type="molecule type" value="Genomic_DNA"/>
</dbReference>
<comment type="caution">
    <text evidence="3">The sequence shown here is derived from an EMBL/GenBank/DDBJ whole genome shotgun (WGS) entry which is preliminary data.</text>
</comment>
<keyword evidence="1" id="KW-0732">Signal</keyword>
<feature type="chain" id="PRO_5003040641" description="F5/8 type C domain-containing protein" evidence="1">
    <location>
        <begin position="19"/>
        <end position="195"/>
    </location>
</feature>
<feature type="signal peptide" evidence="1">
    <location>
        <begin position="1"/>
        <end position="18"/>
    </location>
</feature>
<gene>
    <name evidence="3" type="ORF">PPL_00538</name>
</gene>
<dbReference type="GO" id="GO:0045335">
    <property type="term" value="C:phagocytic vesicle"/>
    <property type="evidence" value="ECO:0007669"/>
    <property type="project" value="TreeGrafter"/>
</dbReference>
<sequence length="195" mass="22145">MFNKQLFILVLLIGAVVSQPAGTLPGIQNGYLIMSSTTDYNAEHSVFNSKLNRPIRAWCPATSVVGNNGEWIMASSITPFDVYGISIQGRYDYDQWVNLFQIQVSLDGFAWTTIGTYNSGLTDRNTVKYIDFGGVRRVRNVLLKPVTWHPNGIAVRWEVLMKIKLEIYDLLRLYDHVATREAEYVIILSDTDYIT</sequence>
<dbReference type="SUPFAM" id="SSF49785">
    <property type="entry name" value="Galactose-binding domain-like"/>
    <property type="match status" value="1"/>
</dbReference>
<dbReference type="PROSITE" id="PS01285">
    <property type="entry name" value="FA58C_1"/>
    <property type="match status" value="1"/>
</dbReference>
<dbReference type="Proteomes" id="UP000001396">
    <property type="component" value="Unassembled WGS sequence"/>
</dbReference>